<feature type="compositionally biased region" description="Basic and acidic residues" evidence="2">
    <location>
        <begin position="291"/>
        <end position="301"/>
    </location>
</feature>
<feature type="compositionally biased region" description="Low complexity" evidence="2">
    <location>
        <begin position="314"/>
        <end position="324"/>
    </location>
</feature>
<feature type="compositionally biased region" description="Basic and acidic residues" evidence="2">
    <location>
        <begin position="358"/>
        <end position="371"/>
    </location>
</feature>
<proteinExistence type="predicted"/>
<feature type="compositionally biased region" description="Basic residues" evidence="2">
    <location>
        <begin position="302"/>
        <end position="313"/>
    </location>
</feature>
<sequence>MASKDPTCQAVNLSDGQPCNAIATTWENLFCRFHGKQCHGLYIGYKRRNARLDALAENAPLYLKTAKVPLANETFEDASDETALREIHSHLYQEYVLLGKVIDARKLHHKHFYPLQMDYGHQAYLDTLSNRRHIVLRALERLETRTAQVLFEKEKWYKWVREVQQEEEATREKESKKVKLEAAMFKRHWKKMQTRLRAQREKEEKQRQDAYLETAYQERMSMSGDSEDDAEMWDPIEDVVDDERSRYVDLIKHFLWIEVLADIDESENPTQKTSDPSGPTDPVTGMEKLAVSEEKQPEGKQPKKSKKKTKSKAAKSTAATSKSKPQGAAAASRDRLTGQSRIMKMMDDDLQPPEELPEPDKSNIETESEMRKRLKEGVEKNYDELEGPILVGTLENPHGTHLKTAPLADEEIDSLMKDIKEIKLLLFCRLLLSHASLLPAAVRSSSVEAFLSDPEIAVSDLRDLCLKVEQPSLQDIRDACADLIRGDEPEMEDDDEDVLEEESFEDVILQERRYGHLQSPSWFLTNMLAQRQKLVGKDGELAKFKKVLSKKSRNQGKMKVHICGKSIWNYSSEKSMSRNGWLQFSVMAKDCDLKHAVQLCRNWDEFSQLNFLTVWQYFPASNWVSWGSDRLTQQMHELGFFPYFKDFDARKHSRHLQVGARSQHRRQHNIVEARNIIVGHMKRNDSVTRRFLQYCTMRTCELLVLVRDGKTGKIITAPEEEHLWTMRHKEGLGRASKNEWDVLLEVGPEYFDMVDILRKWRLGFEDYYEVWLWDFVPCNDPILLYNIIVTELRKAWRVSKPFDVYRHREPFLRGLTRDKETMRVRSIQPGEQVESLWDDVSDPSNTFLTADIVNKTVLKTSGEAHVESSPYLFYNDADAAEDMVLFSDELVTPNRNVPFREVTNSITRLETTPATMINVLAEGARSLSKREKDLSDLPDADDDEDWSTDLESDSDGDGEKKIANHWSLPQLWEDAIAMINHNHISSERKRLLRQVGLLSEYSNVIRGGINSLDGVELKLKEADKIMVMEKDRGDAFKEAFHAGDLEPGAQEKYAEAREILSGILGSHQTSESTDWIWFLVDILAWLGLRTDYKEYTREGRAGWPHPFIAQDIIKAFVSMAMFFPNLELCQPVADFFESTEGQKYKDSVLLKLDERARNIPDCRAKTSFKYRPKEFWREWEGVLKEAKTKNKFYADIYPMEWSIAIRPIIAKLYLAGIIAPAYLQNDPLVVPGFAVANTEPHRPGKLDLFMDYTDREKAIQYPQNIPGFVGPDKWPVFLPLARAFASKHSKPRFAILRVWSAPHFYPAMLGDWNRQATAFLDSTARSWIWKFIPKDMPISEWSMYNTMKMRLELLKEELGVGERVVHRGETILVMGLDEAELLKYVTAVVFAIQTKPWHREIDLWKSFVNVDLEFLEGLDPYWQD</sequence>
<protein>
    <recommendedName>
        <fullName evidence="5">Mfs allantoate</fullName>
    </recommendedName>
</protein>
<feature type="region of interest" description="Disordered" evidence="2">
    <location>
        <begin position="266"/>
        <end position="285"/>
    </location>
</feature>
<dbReference type="Proteomes" id="UP001369815">
    <property type="component" value="Unassembled WGS sequence"/>
</dbReference>
<evidence type="ECO:0008006" key="5">
    <source>
        <dbReference type="Google" id="ProtNLM"/>
    </source>
</evidence>
<keyword evidence="1" id="KW-0175">Coiled coil</keyword>
<organism evidence="3 4">
    <name type="scientific">Daldinia eschscholtzii</name>
    <dbReference type="NCBI Taxonomy" id="292717"/>
    <lineage>
        <taxon>Eukaryota</taxon>
        <taxon>Fungi</taxon>
        <taxon>Dikarya</taxon>
        <taxon>Ascomycota</taxon>
        <taxon>Pezizomycotina</taxon>
        <taxon>Sordariomycetes</taxon>
        <taxon>Xylariomycetidae</taxon>
        <taxon>Xylariales</taxon>
        <taxon>Hypoxylaceae</taxon>
        <taxon>Daldinia</taxon>
    </lineage>
</organism>
<accession>A0AAX6MC75</accession>
<evidence type="ECO:0000313" key="3">
    <source>
        <dbReference type="EMBL" id="KAK6949802.1"/>
    </source>
</evidence>
<gene>
    <name evidence="3" type="ORF">Daesc_008123</name>
</gene>
<comment type="caution">
    <text evidence="3">The sequence shown here is derived from an EMBL/GenBank/DDBJ whole genome shotgun (WGS) entry which is preliminary data.</text>
</comment>
<keyword evidence="4" id="KW-1185">Reference proteome</keyword>
<feature type="region of interest" description="Disordered" evidence="2">
    <location>
        <begin position="291"/>
        <end position="371"/>
    </location>
</feature>
<feature type="compositionally biased region" description="Acidic residues" evidence="2">
    <location>
        <begin position="348"/>
        <end position="357"/>
    </location>
</feature>
<feature type="coiled-coil region" evidence="1">
    <location>
        <begin position="125"/>
        <end position="183"/>
    </location>
</feature>
<name>A0AAX6MC75_9PEZI</name>
<feature type="region of interest" description="Disordered" evidence="2">
    <location>
        <begin position="930"/>
        <end position="960"/>
    </location>
</feature>
<evidence type="ECO:0000256" key="2">
    <source>
        <dbReference type="SAM" id="MobiDB-lite"/>
    </source>
</evidence>
<reference evidence="3 4" key="1">
    <citation type="journal article" date="2024" name="Front Chem Biol">
        <title>Unveiling the potential of Daldinia eschscholtzii MFLUCC 19-0629 through bioactivity and bioinformatics studies for enhanced sustainable agriculture production.</title>
        <authorList>
            <person name="Brooks S."/>
            <person name="Weaver J.A."/>
            <person name="Klomchit A."/>
            <person name="Alharthi S.A."/>
            <person name="Onlamun T."/>
            <person name="Nurani R."/>
            <person name="Vong T.K."/>
            <person name="Alberti F."/>
            <person name="Greco C."/>
        </authorList>
    </citation>
    <scope>NUCLEOTIDE SEQUENCE [LARGE SCALE GENOMIC DNA]</scope>
    <source>
        <strain evidence="3">MFLUCC 19-0629</strain>
    </source>
</reference>
<feature type="compositionally biased region" description="Acidic residues" evidence="2">
    <location>
        <begin position="936"/>
        <end position="956"/>
    </location>
</feature>
<feature type="compositionally biased region" description="Polar residues" evidence="2">
    <location>
        <begin position="268"/>
        <end position="277"/>
    </location>
</feature>
<evidence type="ECO:0000256" key="1">
    <source>
        <dbReference type="SAM" id="Coils"/>
    </source>
</evidence>
<evidence type="ECO:0000313" key="4">
    <source>
        <dbReference type="Proteomes" id="UP001369815"/>
    </source>
</evidence>
<dbReference type="EMBL" id="JBANMG010000008">
    <property type="protein sequence ID" value="KAK6949802.1"/>
    <property type="molecule type" value="Genomic_DNA"/>
</dbReference>